<proteinExistence type="predicted"/>
<keyword evidence="2" id="KW-1185">Reference proteome</keyword>
<protein>
    <submittedName>
        <fullName evidence="1">Unnamed protein product</fullName>
    </submittedName>
</protein>
<dbReference type="AlphaFoldDB" id="A0A9W7CHQ3"/>
<name>A0A9W7CHQ3_9STRA</name>
<sequence>MWSIKAIIIPDKLFQERRFRKAICEANRHPLLATPKPLVLDGRTDPFPVVDSGFDLQRHYASTFARLRLTSAGTAIAKLVGSDSGLGHDFCYGTSSDDSFDGGLCFADLSSLDSDLDHGGVNGSYCDSYLDFDLEFSADGDDGCAHPDLHPANLHRIFTTAYAEMSAR</sequence>
<comment type="caution">
    <text evidence="1">The sequence shown here is derived from an EMBL/GenBank/DDBJ whole genome shotgun (WGS) entry which is preliminary data.</text>
</comment>
<evidence type="ECO:0000313" key="1">
    <source>
        <dbReference type="EMBL" id="GMF33317.1"/>
    </source>
</evidence>
<dbReference type="EMBL" id="BSXT01000733">
    <property type="protein sequence ID" value="GMF33317.1"/>
    <property type="molecule type" value="Genomic_DNA"/>
</dbReference>
<accession>A0A9W7CHQ3</accession>
<gene>
    <name evidence="1" type="ORF">Pfra01_000822700</name>
</gene>
<reference evidence="1" key="1">
    <citation type="submission" date="2023-04" db="EMBL/GenBank/DDBJ databases">
        <title>Phytophthora fragariaefolia NBRC 109709.</title>
        <authorList>
            <person name="Ichikawa N."/>
            <person name="Sato H."/>
            <person name="Tonouchi N."/>
        </authorList>
    </citation>
    <scope>NUCLEOTIDE SEQUENCE</scope>
    <source>
        <strain evidence="1">NBRC 109709</strain>
    </source>
</reference>
<dbReference type="Proteomes" id="UP001165121">
    <property type="component" value="Unassembled WGS sequence"/>
</dbReference>
<evidence type="ECO:0000313" key="2">
    <source>
        <dbReference type="Proteomes" id="UP001165121"/>
    </source>
</evidence>
<organism evidence="1 2">
    <name type="scientific">Phytophthora fragariaefolia</name>
    <dbReference type="NCBI Taxonomy" id="1490495"/>
    <lineage>
        <taxon>Eukaryota</taxon>
        <taxon>Sar</taxon>
        <taxon>Stramenopiles</taxon>
        <taxon>Oomycota</taxon>
        <taxon>Peronosporomycetes</taxon>
        <taxon>Peronosporales</taxon>
        <taxon>Peronosporaceae</taxon>
        <taxon>Phytophthora</taxon>
    </lineage>
</organism>